<keyword evidence="2" id="KW-0479">Metal-binding</keyword>
<dbReference type="InterPro" id="IPR003819">
    <property type="entry name" value="TauD/TfdA-like"/>
</dbReference>
<keyword evidence="9" id="KW-1185">Reference proteome</keyword>
<dbReference type="PANTHER" id="PTHR30468:SF1">
    <property type="entry name" value="ALPHA-KETOGLUTARATE-DEPENDENT SULFONATE DIOXYGENASE"/>
    <property type="match status" value="1"/>
</dbReference>
<organism evidence="8 9">
    <name type="scientific">Sinorhizobium chiapasense</name>
    <dbReference type="NCBI Taxonomy" id="501572"/>
    <lineage>
        <taxon>Bacteria</taxon>
        <taxon>Pseudomonadati</taxon>
        <taxon>Pseudomonadota</taxon>
        <taxon>Alphaproteobacteria</taxon>
        <taxon>Hyphomicrobiales</taxon>
        <taxon>Rhizobiaceae</taxon>
        <taxon>Sinorhizobium/Ensifer group</taxon>
        <taxon>Sinorhizobium</taxon>
    </lineage>
</organism>
<keyword evidence="8" id="KW-0614">Plasmid</keyword>
<dbReference type="InterPro" id="IPR042098">
    <property type="entry name" value="TauD-like_sf"/>
</dbReference>
<dbReference type="GO" id="GO:0051213">
    <property type="term" value="F:dioxygenase activity"/>
    <property type="evidence" value="ECO:0007669"/>
    <property type="project" value="UniProtKB-KW"/>
</dbReference>
<evidence type="ECO:0000256" key="1">
    <source>
        <dbReference type="ARBA" id="ARBA00005896"/>
    </source>
</evidence>
<evidence type="ECO:0000313" key="9">
    <source>
        <dbReference type="Proteomes" id="UP001432360"/>
    </source>
</evidence>
<name>A0ABZ2BI28_9HYPH</name>
<gene>
    <name evidence="8" type="ORF">RB548_22575</name>
</gene>
<evidence type="ECO:0000313" key="8">
    <source>
        <dbReference type="EMBL" id="WVT06210.1"/>
    </source>
</evidence>
<evidence type="ECO:0000256" key="2">
    <source>
        <dbReference type="ARBA" id="ARBA00022723"/>
    </source>
</evidence>
<dbReference type="EC" id="1.14.11.-" evidence="8"/>
<accession>A0ABZ2BI28</accession>
<keyword evidence="4 8" id="KW-0560">Oxidoreductase</keyword>
<keyword evidence="5" id="KW-0408">Iron</keyword>
<sequence>MNTSPEKMLGSKTSAPMTALEGSITIVPTGGPLGAEVRGVDLSVPLSEHIVSQLRKAWLEHLLLVFRGQKLTDEQLVALARCFGEPHIVPQFDYDRTGLLPEIHVVSNVVVEGKAIGRGGAGEAVWHTDMSVFEYPASATVIYGEEIPPVEAGGNTRFSNMYTAYDTLPQALRDKAEGLRAKHGDSGVKFDNNTNSTDPSAIHPVVRTHPETGRKALFLGSRGTTHIQDLGEEEAYLLQEQLWEHATKPEFILEHEWRPHDVIIWDNRCLSHARSAFDSGARRVLRRLTVKGEKPV</sequence>
<reference evidence="8" key="1">
    <citation type="submission" date="2023-08" db="EMBL/GenBank/DDBJ databases">
        <title>Complete genome sequence of Sinorhizobium chiapanecum ITTG S70 isolated from Acaciella angustissima nodules in Chiapas-Mexico.</title>
        <authorList>
            <person name="Rincon-Rosales R."/>
            <person name="Rogel M.A."/>
            <person name="Rincon-Medina C.I."/>
            <person name="Guerrero G."/>
            <person name="Manzano-Gomez L.A."/>
            <person name="Lopez-Lopez A."/>
            <person name="Rincon Molina F.A."/>
            <person name="Martinez-Romero E."/>
        </authorList>
    </citation>
    <scope>NUCLEOTIDE SEQUENCE</scope>
    <source>
        <strain evidence="8">ITTG S70</strain>
        <plasmid evidence="8">pSchITTGS70b</plasmid>
    </source>
</reference>
<keyword evidence="3 8" id="KW-0223">Dioxygenase</keyword>
<dbReference type="RefSeq" id="WP_331375273.1">
    <property type="nucleotide sequence ID" value="NZ_CP133150.1"/>
</dbReference>
<dbReference type="Gene3D" id="3.60.130.10">
    <property type="entry name" value="Clavaminate synthase-like"/>
    <property type="match status" value="1"/>
</dbReference>
<dbReference type="EMBL" id="CP133150">
    <property type="protein sequence ID" value="WVT06210.1"/>
    <property type="molecule type" value="Genomic_DNA"/>
</dbReference>
<dbReference type="Proteomes" id="UP001432360">
    <property type="component" value="Plasmid pSchITTGS70b"/>
</dbReference>
<proteinExistence type="inferred from homology"/>
<evidence type="ECO:0000256" key="3">
    <source>
        <dbReference type="ARBA" id="ARBA00022964"/>
    </source>
</evidence>
<dbReference type="SUPFAM" id="SSF51197">
    <property type="entry name" value="Clavaminate synthase-like"/>
    <property type="match status" value="1"/>
</dbReference>
<evidence type="ECO:0000256" key="6">
    <source>
        <dbReference type="SAM" id="MobiDB-lite"/>
    </source>
</evidence>
<dbReference type="InterPro" id="IPR051323">
    <property type="entry name" value="AtsK-like"/>
</dbReference>
<geneLocation type="plasmid" evidence="8 9">
    <name>pSchITTGS70b</name>
</geneLocation>
<comment type="similarity">
    <text evidence="1">Belongs to the TfdA dioxygenase family.</text>
</comment>
<evidence type="ECO:0000259" key="7">
    <source>
        <dbReference type="Pfam" id="PF02668"/>
    </source>
</evidence>
<feature type="region of interest" description="Disordered" evidence="6">
    <location>
        <begin position="183"/>
        <end position="205"/>
    </location>
</feature>
<feature type="domain" description="TauD/TfdA-like" evidence="7">
    <location>
        <begin position="28"/>
        <end position="289"/>
    </location>
</feature>
<evidence type="ECO:0000256" key="5">
    <source>
        <dbReference type="ARBA" id="ARBA00023004"/>
    </source>
</evidence>
<protein>
    <submittedName>
        <fullName evidence="8">TauD/TfdA family dioxygenase</fullName>
        <ecNumber evidence="8">1.14.11.-</ecNumber>
    </submittedName>
</protein>
<dbReference type="Pfam" id="PF02668">
    <property type="entry name" value="TauD"/>
    <property type="match status" value="1"/>
</dbReference>
<dbReference type="PANTHER" id="PTHR30468">
    <property type="entry name" value="ALPHA-KETOGLUTARATE-DEPENDENT SULFONATE DIOXYGENASE"/>
    <property type="match status" value="1"/>
</dbReference>
<evidence type="ECO:0000256" key="4">
    <source>
        <dbReference type="ARBA" id="ARBA00023002"/>
    </source>
</evidence>